<proteinExistence type="predicted"/>
<name>A0A183BCL6_9TREM</name>
<reference evidence="3" key="1">
    <citation type="submission" date="2016-06" db="UniProtKB">
        <authorList>
            <consortium name="WormBaseParasite"/>
        </authorList>
    </citation>
    <scope>IDENTIFICATION</scope>
</reference>
<accession>A0A183BCL6</accession>
<evidence type="ECO:0000313" key="2">
    <source>
        <dbReference type="Proteomes" id="UP000272942"/>
    </source>
</evidence>
<evidence type="ECO:0000313" key="1">
    <source>
        <dbReference type="EMBL" id="VDP94225.1"/>
    </source>
</evidence>
<dbReference type="EMBL" id="UZAN01066686">
    <property type="protein sequence ID" value="VDP94225.1"/>
    <property type="molecule type" value="Genomic_DNA"/>
</dbReference>
<protein>
    <submittedName>
        <fullName evidence="3">GPN-loop GTPase 2</fullName>
    </submittedName>
</protein>
<keyword evidence="2" id="KW-1185">Reference proteome</keyword>
<evidence type="ECO:0000313" key="3">
    <source>
        <dbReference type="WBParaSite" id="ECPE_0001699401-mRNA-1"/>
    </source>
</evidence>
<organism evidence="3">
    <name type="scientific">Echinostoma caproni</name>
    <dbReference type="NCBI Taxonomy" id="27848"/>
    <lineage>
        <taxon>Eukaryota</taxon>
        <taxon>Metazoa</taxon>
        <taxon>Spiralia</taxon>
        <taxon>Lophotrochozoa</taxon>
        <taxon>Platyhelminthes</taxon>
        <taxon>Trematoda</taxon>
        <taxon>Digenea</taxon>
        <taxon>Plagiorchiida</taxon>
        <taxon>Echinostomata</taxon>
        <taxon>Echinostomatoidea</taxon>
        <taxon>Echinostomatidae</taxon>
        <taxon>Echinostoma</taxon>
    </lineage>
</organism>
<sequence length="154" mass="17360">MWQFFITISGDEKLDLVLYDPIATNAIAYYHCFTPDSLAVLSDLCTKRLKSQGWLLILCEESEKAPPGPSIPSSLGSFQRVLSYLVPESMFADPGTRVDIFHSDALHVNDARVELLTRLQKHKTGCNEQEETFDEIMDMCNHVETLLIDLVHSA</sequence>
<reference evidence="1 2" key="2">
    <citation type="submission" date="2018-11" db="EMBL/GenBank/DDBJ databases">
        <authorList>
            <consortium name="Pathogen Informatics"/>
        </authorList>
    </citation>
    <scope>NUCLEOTIDE SEQUENCE [LARGE SCALE GENOMIC DNA]</scope>
    <source>
        <strain evidence="1 2">Egypt</strain>
    </source>
</reference>
<gene>
    <name evidence="1" type="ORF">ECPE_LOCUS16951</name>
</gene>
<dbReference type="WBParaSite" id="ECPE_0001699401-mRNA-1">
    <property type="protein sequence ID" value="ECPE_0001699401-mRNA-1"/>
    <property type="gene ID" value="ECPE_0001699401"/>
</dbReference>
<dbReference type="AlphaFoldDB" id="A0A183BCL6"/>
<dbReference type="Proteomes" id="UP000272942">
    <property type="component" value="Unassembled WGS sequence"/>
</dbReference>